<keyword evidence="8" id="KW-0186">Copper</keyword>
<proteinExistence type="inferred from homology"/>
<evidence type="ECO:0000256" key="10">
    <source>
        <dbReference type="ARBA" id="ARBA00023157"/>
    </source>
</evidence>
<keyword evidence="10" id="KW-1015">Disulfide bond</keyword>
<keyword evidence="20" id="KW-1185">Reference proteome</keyword>
<dbReference type="InterPro" id="IPR005103">
    <property type="entry name" value="AA9_LPMO"/>
</dbReference>
<dbReference type="RefSeq" id="XP_070911648.1">
    <property type="nucleotide sequence ID" value="XM_071055547.1"/>
</dbReference>
<evidence type="ECO:0000256" key="9">
    <source>
        <dbReference type="ARBA" id="ARBA00023033"/>
    </source>
</evidence>
<evidence type="ECO:0000256" key="3">
    <source>
        <dbReference type="ARBA" id="ARBA00022525"/>
    </source>
</evidence>
<gene>
    <name evidence="19" type="ORF">MFIFM68171_00125</name>
</gene>
<evidence type="ECO:0000256" key="7">
    <source>
        <dbReference type="ARBA" id="ARBA00023002"/>
    </source>
</evidence>
<comment type="cofactor">
    <cofactor evidence="1">
        <name>Cu(2+)</name>
        <dbReference type="ChEBI" id="CHEBI:29036"/>
    </cofactor>
</comment>
<evidence type="ECO:0000256" key="8">
    <source>
        <dbReference type="ARBA" id="ARBA00023008"/>
    </source>
</evidence>
<feature type="chain" id="PRO_5045943890" description="lytic cellulose monooxygenase (C4-dehydrogenating)" evidence="17">
    <location>
        <begin position="21"/>
        <end position="345"/>
    </location>
</feature>
<protein>
    <recommendedName>
        <fullName evidence="15">lytic cellulose monooxygenase (C4-dehydrogenating)</fullName>
        <ecNumber evidence="15">1.14.99.56</ecNumber>
    </recommendedName>
</protein>
<reference evidence="19 20" key="1">
    <citation type="submission" date="2024-09" db="EMBL/GenBank/DDBJ databases">
        <title>Itraconazole resistance in Madurella fahalii resulting from another homologue of gene encoding cytochrome P450 14-alpha sterol demethylase (CYP51).</title>
        <authorList>
            <person name="Yoshioka I."/>
            <person name="Fahal A.H."/>
            <person name="Kaneko S."/>
            <person name="Yaguchi T."/>
        </authorList>
    </citation>
    <scope>NUCLEOTIDE SEQUENCE [LARGE SCALE GENOMIC DNA]</scope>
    <source>
        <strain evidence="19 20">IFM 68171</strain>
    </source>
</reference>
<keyword evidence="11" id="KW-0119">Carbohydrate metabolism</keyword>
<comment type="catalytic activity">
    <reaction evidence="14">
        <text>[(1-&gt;4)-beta-D-glucosyl]n+m + reduced acceptor + O2 = 4-dehydro-beta-D-glucosyl-[(1-&gt;4)-beta-D-glucosyl]n-1 + [(1-&gt;4)-beta-D-glucosyl]m + acceptor + H2O.</text>
        <dbReference type="EC" id="1.14.99.56"/>
    </reaction>
</comment>
<dbReference type="Gene3D" id="2.70.50.70">
    <property type="match status" value="1"/>
</dbReference>
<name>A0ABQ0FX61_9PEZI</name>
<dbReference type="PROSITE" id="PS00562">
    <property type="entry name" value="CBM1_1"/>
    <property type="match status" value="1"/>
</dbReference>
<keyword evidence="12" id="KW-0624">Polysaccharide degradation</keyword>
<dbReference type="Pfam" id="PF03443">
    <property type="entry name" value="AA9"/>
    <property type="match status" value="1"/>
</dbReference>
<dbReference type="PANTHER" id="PTHR33353:SF10">
    <property type="entry name" value="ENDO-BETA-1,4-GLUCANASE D"/>
    <property type="match status" value="1"/>
</dbReference>
<evidence type="ECO:0000256" key="5">
    <source>
        <dbReference type="ARBA" id="ARBA00022729"/>
    </source>
</evidence>
<keyword evidence="4" id="KW-0479">Metal-binding</keyword>
<keyword evidence="7" id="KW-0560">Oxidoreductase</keyword>
<evidence type="ECO:0000256" key="13">
    <source>
        <dbReference type="ARBA" id="ARBA00044502"/>
    </source>
</evidence>
<comment type="caution">
    <text evidence="19">The sequence shown here is derived from an EMBL/GenBank/DDBJ whole genome shotgun (WGS) entry which is preliminary data.</text>
</comment>
<evidence type="ECO:0000256" key="15">
    <source>
        <dbReference type="ARBA" id="ARBA00047174"/>
    </source>
</evidence>
<sequence length="345" mass="36224">MHITNILSALLTIGATTVSAHGFLKYVDYDGTRYLAWQVGSDEYVTPPNPLRFTRHINTLGPAVDFTSNNITCGEGGNVPTPAIINVQPGKQIKFVWDQWGSSHSGPVMNYIAKCTPDCASFKGDSGPAWVKIDQMAFDANASPQWASDKLATLGASWTFTIPPNLADGEYLLRHEILGLHVAGTPMGAQFYPVCAAIRVSGGGSVQLPTGISLPGAYDPTDPGILVQLWRVNQGQVQYTAPGGPVWSGAGQQLLGAGNIPAITRTVSVYTAGGVTTETPTPTVTTSVRTSPSNVVVPSTSTAPSGTPLAGAWQQCGGVGWNGATSCVSGYTCNKVNDYYSQCQP</sequence>
<keyword evidence="5 17" id="KW-0732">Signal</keyword>
<evidence type="ECO:0000313" key="19">
    <source>
        <dbReference type="EMBL" id="GAB1309915.1"/>
    </source>
</evidence>
<dbReference type="EC" id="1.14.99.56" evidence="15"/>
<dbReference type="Pfam" id="PF00734">
    <property type="entry name" value="CBM_1"/>
    <property type="match status" value="1"/>
</dbReference>
<dbReference type="PROSITE" id="PS51164">
    <property type="entry name" value="CBM1_2"/>
    <property type="match status" value="1"/>
</dbReference>
<feature type="region of interest" description="Disordered" evidence="16">
    <location>
        <begin position="279"/>
        <end position="304"/>
    </location>
</feature>
<dbReference type="EMBL" id="BAAFSV010000001">
    <property type="protein sequence ID" value="GAB1309915.1"/>
    <property type="molecule type" value="Genomic_DNA"/>
</dbReference>
<dbReference type="GeneID" id="98170870"/>
<dbReference type="InterPro" id="IPR049892">
    <property type="entry name" value="AA9"/>
</dbReference>
<keyword evidence="6" id="KW-0136">Cellulose degradation</keyword>
<organism evidence="19 20">
    <name type="scientific">Madurella fahalii</name>
    <dbReference type="NCBI Taxonomy" id="1157608"/>
    <lineage>
        <taxon>Eukaryota</taxon>
        <taxon>Fungi</taxon>
        <taxon>Dikarya</taxon>
        <taxon>Ascomycota</taxon>
        <taxon>Pezizomycotina</taxon>
        <taxon>Sordariomycetes</taxon>
        <taxon>Sordariomycetidae</taxon>
        <taxon>Sordariales</taxon>
        <taxon>Sordariales incertae sedis</taxon>
        <taxon>Madurella</taxon>
    </lineage>
</organism>
<dbReference type="PANTHER" id="PTHR33353">
    <property type="entry name" value="PUTATIVE (AFU_ORTHOLOGUE AFUA_1G12560)-RELATED"/>
    <property type="match status" value="1"/>
</dbReference>
<evidence type="ECO:0000256" key="1">
    <source>
        <dbReference type="ARBA" id="ARBA00001973"/>
    </source>
</evidence>
<evidence type="ECO:0000256" key="4">
    <source>
        <dbReference type="ARBA" id="ARBA00022723"/>
    </source>
</evidence>
<feature type="domain" description="CBM1" evidence="18">
    <location>
        <begin position="308"/>
        <end position="344"/>
    </location>
</feature>
<keyword evidence="9" id="KW-0503">Monooxygenase</keyword>
<keyword evidence="3" id="KW-0964">Secreted</keyword>
<dbReference type="SMART" id="SM00236">
    <property type="entry name" value="fCBD"/>
    <property type="match status" value="1"/>
</dbReference>
<comment type="subcellular location">
    <subcellularLocation>
        <location evidence="2">Secreted</location>
    </subcellularLocation>
</comment>
<evidence type="ECO:0000256" key="16">
    <source>
        <dbReference type="SAM" id="MobiDB-lite"/>
    </source>
</evidence>
<dbReference type="InterPro" id="IPR035971">
    <property type="entry name" value="CBD_sf"/>
</dbReference>
<feature type="signal peptide" evidence="17">
    <location>
        <begin position="1"/>
        <end position="20"/>
    </location>
</feature>
<evidence type="ECO:0000313" key="20">
    <source>
        <dbReference type="Proteomes" id="UP001628179"/>
    </source>
</evidence>
<dbReference type="InterPro" id="IPR000254">
    <property type="entry name" value="CBD"/>
</dbReference>
<dbReference type="SUPFAM" id="SSF57180">
    <property type="entry name" value="Cellulose-binding domain"/>
    <property type="match status" value="1"/>
</dbReference>
<evidence type="ECO:0000256" key="12">
    <source>
        <dbReference type="ARBA" id="ARBA00023326"/>
    </source>
</evidence>
<comment type="similarity">
    <text evidence="13">Belongs to the polysaccharide monooxygenase AA9 family.</text>
</comment>
<dbReference type="CDD" id="cd21175">
    <property type="entry name" value="LPMO_AA9"/>
    <property type="match status" value="1"/>
</dbReference>
<dbReference type="Proteomes" id="UP001628179">
    <property type="component" value="Unassembled WGS sequence"/>
</dbReference>
<evidence type="ECO:0000256" key="2">
    <source>
        <dbReference type="ARBA" id="ARBA00004613"/>
    </source>
</evidence>
<evidence type="ECO:0000256" key="6">
    <source>
        <dbReference type="ARBA" id="ARBA00023001"/>
    </source>
</evidence>
<evidence type="ECO:0000256" key="17">
    <source>
        <dbReference type="SAM" id="SignalP"/>
    </source>
</evidence>
<evidence type="ECO:0000256" key="14">
    <source>
        <dbReference type="ARBA" id="ARBA00045077"/>
    </source>
</evidence>
<evidence type="ECO:0000259" key="18">
    <source>
        <dbReference type="PROSITE" id="PS51164"/>
    </source>
</evidence>
<accession>A0ABQ0FX61</accession>
<evidence type="ECO:0000256" key="11">
    <source>
        <dbReference type="ARBA" id="ARBA00023277"/>
    </source>
</evidence>